<dbReference type="GO" id="GO:0003677">
    <property type="term" value="F:DNA binding"/>
    <property type="evidence" value="ECO:0007669"/>
    <property type="project" value="UniProtKB-KW"/>
</dbReference>
<evidence type="ECO:0000313" key="7">
    <source>
        <dbReference type="Proteomes" id="UP000483035"/>
    </source>
</evidence>
<evidence type="ECO:0000313" key="6">
    <source>
        <dbReference type="EMBL" id="NEI72461.1"/>
    </source>
</evidence>
<evidence type="ECO:0000256" key="2">
    <source>
        <dbReference type="ARBA" id="ARBA00023125"/>
    </source>
</evidence>
<dbReference type="GO" id="GO:0003700">
    <property type="term" value="F:DNA-binding transcription factor activity"/>
    <property type="evidence" value="ECO:0007669"/>
    <property type="project" value="InterPro"/>
</dbReference>
<keyword evidence="1" id="KW-0805">Transcription regulation</keyword>
<dbReference type="PANTHER" id="PTHR43537:SF24">
    <property type="entry name" value="GLUCONATE OPERON TRANSCRIPTIONAL REPRESSOR"/>
    <property type="match status" value="1"/>
</dbReference>
<proteinExistence type="predicted"/>
<dbReference type="Proteomes" id="UP000483035">
    <property type="component" value="Unassembled WGS sequence"/>
</dbReference>
<dbReference type="PANTHER" id="PTHR43537">
    <property type="entry name" value="TRANSCRIPTIONAL REGULATOR, GNTR FAMILY"/>
    <property type="match status" value="1"/>
</dbReference>
<feature type="domain" description="HTH gntR-type" evidence="5">
    <location>
        <begin position="26"/>
        <end position="93"/>
    </location>
</feature>
<comment type="caution">
    <text evidence="6">The sequence shown here is derived from an EMBL/GenBank/DDBJ whole genome shotgun (WGS) entry which is preliminary data.</text>
</comment>
<gene>
    <name evidence="6" type="ORF">GR212_23050</name>
</gene>
<dbReference type="Gene3D" id="1.20.120.530">
    <property type="entry name" value="GntR ligand-binding domain-like"/>
    <property type="match status" value="1"/>
</dbReference>
<dbReference type="InterPro" id="IPR036388">
    <property type="entry name" value="WH-like_DNA-bd_sf"/>
</dbReference>
<sequence length="242" mass="27357">MMTNEESLANARNAIRRIVAAHDDSPSLVTQIAVEVGGEIIEDMIPPGHDLNSVELARRYDTSRTPIREALMLLEKEGLVDIPPRRRPRAALHDVQTIREIYRTRASLLGLISADVAMDGTESEIDELRKQVDHMETACRAGDIKAYVWANIDFHDLNARTSKNLTAKRIVESLLLRTIGLRRWSLSQPGRMEQSLDDHRRLVDAYRTHDDQLATALVRANHLAALRQLERLMSVDDDKAQA</sequence>
<dbReference type="InterPro" id="IPR000524">
    <property type="entry name" value="Tscrpt_reg_HTH_GntR"/>
</dbReference>
<reference evidence="6 7" key="1">
    <citation type="submission" date="2019-12" db="EMBL/GenBank/DDBJ databases">
        <title>Rhizobium genotypes associated with high levels of biological nitrogen fixation by grain legumes in a temperate-maritime cropping system.</title>
        <authorList>
            <person name="Maluk M."/>
            <person name="Francesc Ferrando Molina F."/>
            <person name="Lopez Del Egido L."/>
            <person name="Lafos M."/>
            <person name="Langarica-Fuentes A."/>
            <person name="Gebre Yohannes G."/>
            <person name="Young M.W."/>
            <person name="Martin P."/>
            <person name="Gantlett R."/>
            <person name="Kenicer G."/>
            <person name="Hawes C."/>
            <person name="Begg G.S."/>
            <person name="Quilliam R.S."/>
            <person name="Squire G.R."/>
            <person name="Poole P.S."/>
            <person name="Young P.W."/>
            <person name="Iannetta P.M."/>
            <person name="James E.K."/>
        </authorList>
    </citation>
    <scope>NUCLEOTIDE SEQUENCE [LARGE SCALE GENOMIC DNA]</scope>
    <source>
        <strain evidence="6 7">JHI1118</strain>
    </source>
</reference>
<keyword evidence="4" id="KW-0175">Coiled coil</keyword>
<dbReference type="InterPro" id="IPR008920">
    <property type="entry name" value="TF_FadR/GntR_C"/>
</dbReference>
<feature type="coiled-coil region" evidence="4">
    <location>
        <begin position="111"/>
        <end position="138"/>
    </location>
</feature>
<evidence type="ECO:0000256" key="1">
    <source>
        <dbReference type="ARBA" id="ARBA00023015"/>
    </source>
</evidence>
<dbReference type="Pfam" id="PF00392">
    <property type="entry name" value="GntR"/>
    <property type="match status" value="1"/>
</dbReference>
<dbReference type="Gene3D" id="1.10.10.10">
    <property type="entry name" value="Winged helix-like DNA-binding domain superfamily/Winged helix DNA-binding domain"/>
    <property type="match status" value="1"/>
</dbReference>
<dbReference type="PROSITE" id="PS50949">
    <property type="entry name" value="HTH_GNTR"/>
    <property type="match status" value="1"/>
</dbReference>
<dbReference type="Pfam" id="PF07729">
    <property type="entry name" value="FCD"/>
    <property type="match status" value="1"/>
</dbReference>
<dbReference type="SUPFAM" id="SSF48008">
    <property type="entry name" value="GntR ligand-binding domain-like"/>
    <property type="match status" value="1"/>
</dbReference>
<dbReference type="RefSeq" id="WP_163989887.1">
    <property type="nucleotide sequence ID" value="NZ_WUEY01000012.1"/>
</dbReference>
<dbReference type="SMART" id="SM00895">
    <property type="entry name" value="FCD"/>
    <property type="match status" value="1"/>
</dbReference>
<keyword evidence="3" id="KW-0804">Transcription</keyword>
<evidence type="ECO:0000256" key="4">
    <source>
        <dbReference type="SAM" id="Coils"/>
    </source>
</evidence>
<evidence type="ECO:0000259" key="5">
    <source>
        <dbReference type="PROSITE" id="PS50949"/>
    </source>
</evidence>
<dbReference type="InterPro" id="IPR011711">
    <property type="entry name" value="GntR_C"/>
</dbReference>
<dbReference type="SUPFAM" id="SSF46785">
    <property type="entry name" value="Winged helix' DNA-binding domain"/>
    <property type="match status" value="1"/>
</dbReference>
<protein>
    <submittedName>
        <fullName evidence="6">FCD domain-containing protein</fullName>
    </submittedName>
</protein>
<evidence type="ECO:0000256" key="3">
    <source>
        <dbReference type="ARBA" id="ARBA00023163"/>
    </source>
</evidence>
<keyword evidence="2" id="KW-0238">DNA-binding</keyword>
<dbReference type="EMBL" id="WUEY01000012">
    <property type="protein sequence ID" value="NEI72461.1"/>
    <property type="molecule type" value="Genomic_DNA"/>
</dbReference>
<dbReference type="InterPro" id="IPR036390">
    <property type="entry name" value="WH_DNA-bd_sf"/>
</dbReference>
<accession>A0A6L9UB02</accession>
<name>A0A6L9UB02_9HYPH</name>
<organism evidence="6 7">
    <name type="scientific">Rhizobium lusitanum</name>
    <dbReference type="NCBI Taxonomy" id="293958"/>
    <lineage>
        <taxon>Bacteria</taxon>
        <taxon>Pseudomonadati</taxon>
        <taxon>Pseudomonadota</taxon>
        <taxon>Alphaproteobacteria</taxon>
        <taxon>Hyphomicrobiales</taxon>
        <taxon>Rhizobiaceae</taxon>
        <taxon>Rhizobium/Agrobacterium group</taxon>
        <taxon>Rhizobium</taxon>
    </lineage>
</organism>
<dbReference type="AlphaFoldDB" id="A0A6L9UB02"/>